<evidence type="ECO:0000313" key="2">
    <source>
        <dbReference type="EMBL" id="TNN09314.1"/>
    </source>
</evidence>
<dbReference type="Proteomes" id="UP000311919">
    <property type="component" value="Unassembled WGS sequence"/>
</dbReference>
<keyword evidence="1" id="KW-1133">Transmembrane helix</keyword>
<comment type="caution">
    <text evidence="2">The sequence shown here is derived from an EMBL/GenBank/DDBJ whole genome shotgun (WGS) entry which is preliminary data.</text>
</comment>
<protein>
    <submittedName>
        <fullName evidence="2">Uncharacterized protein</fullName>
    </submittedName>
</protein>
<accession>A0A4Z2CYR4</accession>
<feature type="transmembrane region" description="Helical" evidence="1">
    <location>
        <begin position="92"/>
        <end position="114"/>
    </location>
</feature>
<keyword evidence="1" id="KW-0812">Transmembrane</keyword>
<dbReference type="EMBL" id="SKCS01000396">
    <property type="protein sequence ID" value="TNN09314.1"/>
    <property type="molecule type" value="Genomic_DNA"/>
</dbReference>
<reference evidence="2 3" key="1">
    <citation type="submission" date="2019-03" db="EMBL/GenBank/DDBJ databases">
        <title>An improved genome assembly of the fluke Schistosoma japonicum.</title>
        <authorList>
            <person name="Hu W."/>
            <person name="Luo F."/>
            <person name="Yin M."/>
            <person name="Mo X."/>
            <person name="Sun C."/>
            <person name="Wu Q."/>
            <person name="Zhu B."/>
            <person name="Xiang M."/>
            <person name="Wang J."/>
            <person name="Wang Y."/>
            <person name="Zhang T."/>
            <person name="Xu B."/>
            <person name="Zheng H."/>
            <person name="Feng Z."/>
        </authorList>
    </citation>
    <scope>NUCLEOTIDE SEQUENCE [LARGE SCALE GENOMIC DNA]</scope>
    <source>
        <strain evidence="2">HuSjv2</strain>
        <tissue evidence="2">Worms</tissue>
    </source>
</reference>
<sequence>LIKFIAMHLPNAIVLTIYAVRRMFKAENLMPNNNEDTTTTEDVFHEMHSKQITFTYAHNYTVHTSINLLESSENVKLNETNYDIIDDYLGKAVILCNLVILVSYQLNFAIYYIMSTQFKETFNSLCCNKRFTLNRN</sequence>
<dbReference type="AlphaFoldDB" id="A0A4Z2CYR4"/>
<feature type="non-terminal residue" evidence="2">
    <location>
        <position position="1"/>
    </location>
</feature>
<keyword evidence="3" id="KW-1185">Reference proteome</keyword>
<evidence type="ECO:0000313" key="3">
    <source>
        <dbReference type="Proteomes" id="UP000311919"/>
    </source>
</evidence>
<proteinExistence type="predicted"/>
<evidence type="ECO:0000256" key="1">
    <source>
        <dbReference type="SAM" id="Phobius"/>
    </source>
</evidence>
<name>A0A4Z2CYR4_SCHJA</name>
<keyword evidence="1" id="KW-0472">Membrane</keyword>
<dbReference type="STRING" id="6182.A0A4Z2CYR4"/>
<dbReference type="OrthoDB" id="5962323at2759"/>
<gene>
    <name evidence="2" type="ORF">EWB00_006380</name>
</gene>
<organism evidence="2 3">
    <name type="scientific">Schistosoma japonicum</name>
    <name type="common">Blood fluke</name>
    <dbReference type="NCBI Taxonomy" id="6182"/>
    <lineage>
        <taxon>Eukaryota</taxon>
        <taxon>Metazoa</taxon>
        <taxon>Spiralia</taxon>
        <taxon>Lophotrochozoa</taxon>
        <taxon>Platyhelminthes</taxon>
        <taxon>Trematoda</taxon>
        <taxon>Digenea</taxon>
        <taxon>Strigeidida</taxon>
        <taxon>Schistosomatoidea</taxon>
        <taxon>Schistosomatidae</taxon>
        <taxon>Schistosoma</taxon>
    </lineage>
</organism>